<sequence length="113" mass="13311">YMPTISLKDLDEAIYLPLMNKSLAEKLKAIHIYSDGYKIQEFSLDDFSIDTTIFEPHIPVEFTDEELADPWVRIRPSNFSSMFRISFFEKTPKRMFIPEQVENSLESRDVNNK</sequence>
<comment type="caution">
    <text evidence="1">The sequence shown here is derived from an EMBL/GenBank/DDBJ whole genome shotgun (WGS) entry which is preliminary data.</text>
</comment>
<reference evidence="1 2" key="2">
    <citation type="submission" date="2018-01" db="EMBL/GenBank/DDBJ databases">
        <title>Genomic study of Klebsiella pneumoniae.</title>
        <authorList>
            <person name="Yang Y."/>
            <person name="Bicalho R."/>
        </authorList>
    </citation>
    <scope>NUCLEOTIDE SEQUENCE [LARGE SCALE GENOMIC DNA]</scope>
    <source>
        <strain evidence="1 2">A10</strain>
    </source>
</reference>
<organism evidence="1 2">
    <name type="scientific">Klebsiella michiganensis</name>
    <dbReference type="NCBI Taxonomy" id="1134687"/>
    <lineage>
        <taxon>Bacteria</taxon>
        <taxon>Pseudomonadati</taxon>
        <taxon>Pseudomonadota</taxon>
        <taxon>Gammaproteobacteria</taxon>
        <taxon>Enterobacterales</taxon>
        <taxon>Enterobacteriaceae</taxon>
        <taxon>Klebsiella/Raoultella group</taxon>
        <taxon>Klebsiella</taxon>
    </lineage>
</organism>
<gene>
    <name evidence="1" type="ORF">CWN49_37910</name>
</gene>
<protein>
    <submittedName>
        <fullName evidence="1">Uncharacterized protein</fullName>
    </submittedName>
</protein>
<dbReference type="EMBL" id="PIDR01002404">
    <property type="protein sequence ID" value="PLO51230.1"/>
    <property type="molecule type" value="Genomic_DNA"/>
</dbReference>
<evidence type="ECO:0000313" key="2">
    <source>
        <dbReference type="Proteomes" id="UP000234667"/>
    </source>
</evidence>
<dbReference type="AlphaFoldDB" id="A0A2J5NBP0"/>
<name>A0A2J5NBP0_9ENTR</name>
<accession>A0A2J5NBP0</accession>
<evidence type="ECO:0000313" key="1">
    <source>
        <dbReference type="EMBL" id="PLO51230.1"/>
    </source>
</evidence>
<feature type="non-terminal residue" evidence="1">
    <location>
        <position position="1"/>
    </location>
</feature>
<proteinExistence type="predicted"/>
<reference evidence="1 2" key="1">
    <citation type="submission" date="2017-11" db="EMBL/GenBank/DDBJ databases">
        <authorList>
            <person name="Han C.G."/>
        </authorList>
    </citation>
    <scope>NUCLEOTIDE SEQUENCE [LARGE SCALE GENOMIC DNA]</scope>
    <source>
        <strain evidence="1 2">A10</strain>
    </source>
</reference>
<dbReference type="Proteomes" id="UP000234667">
    <property type="component" value="Unassembled WGS sequence"/>
</dbReference>